<dbReference type="Pfam" id="PF20684">
    <property type="entry name" value="Fung_rhodopsin"/>
    <property type="match status" value="1"/>
</dbReference>
<dbReference type="InterPro" id="IPR049326">
    <property type="entry name" value="Rhodopsin_dom_fungi"/>
</dbReference>
<dbReference type="VEuPathDB" id="FungiDB:HMPREF1541_04273"/>
<dbReference type="STRING" id="1220924.W2RW65"/>
<feature type="transmembrane region" description="Helical" evidence="2">
    <location>
        <begin position="23"/>
        <end position="46"/>
    </location>
</feature>
<dbReference type="HOGENOM" id="CLU_036632_1_3_1"/>
<feature type="transmembrane region" description="Helical" evidence="2">
    <location>
        <begin position="107"/>
        <end position="125"/>
    </location>
</feature>
<feature type="transmembrane region" description="Helical" evidence="2">
    <location>
        <begin position="58"/>
        <end position="77"/>
    </location>
</feature>
<organism evidence="4 5">
    <name type="scientific">Cyphellophora europaea (strain CBS 101466)</name>
    <name type="common">Phialophora europaea</name>
    <dbReference type="NCBI Taxonomy" id="1220924"/>
    <lineage>
        <taxon>Eukaryota</taxon>
        <taxon>Fungi</taxon>
        <taxon>Dikarya</taxon>
        <taxon>Ascomycota</taxon>
        <taxon>Pezizomycotina</taxon>
        <taxon>Eurotiomycetes</taxon>
        <taxon>Chaetothyriomycetidae</taxon>
        <taxon>Chaetothyriales</taxon>
        <taxon>Cyphellophoraceae</taxon>
        <taxon>Cyphellophora</taxon>
    </lineage>
</organism>
<protein>
    <recommendedName>
        <fullName evidence="3">Rhodopsin domain-containing protein</fullName>
    </recommendedName>
</protein>
<dbReference type="AlphaFoldDB" id="W2RW65"/>
<evidence type="ECO:0000313" key="4">
    <source>
        <dbReference type="EMBL" id="ETN39998.1"/>
    </source>
</evidence>
<keyword evidence="2" id="KW-0812">Transmembrane</keyword>
<dbReference type="PANTHER" id="PTHR39614:SF2">
    <property type="entry name" value="INTEGRAL MEMBRANE PROTEIN"/>
    <property type="match status" value="1"/>
</dbReference>
<dbReference type="EMBL" id="KB822720">
    <property type="protein sequence ID" value="ETN39998.1"/>
    <property type="molecule type" value="Genomic_DNA"/>
</dbReference>
<gene>
    <name evidence="4" type="ORF">HMPREF1541_04273</name>
</gene>
<dbReference type="OrthoDB" id="3918601at2759"/>
<evidence type="ECO:0000256" key="1">
    <source>
        <dbReference type="SAM" id="MobiDB-lite"/>
    </source>
</evidence>
<feature type="transmembrane region" description="Helical" evidence="2">
    <location>
        <begin position="137"/>
        <end position="158"/>
    </location>
</feature>
<name>W2RW65_CYPE1</name>
<keyword evidence="2" id="KW-1133">Transmembrane helix</keyword>
<evidence type="ECO:0000256" key="2">
    <source>
        <dbReference type="SAM" id="Phobius"/>
    </source>
</evidence>
<feature type="region of interest" description="Disordered" evidence="1">
    <location>
        <begin position="285"/>
        <end position="386"/>
    </location>
</feature>
<proteinExistence type="predicted"/>
<accession>W2RW65</accession>
<feature type="domain" description="Rhodopsin" evidence="3">
    <location>
        <begin position="43"/>
        <end position="274"/>
    </location>
</feature>
<dbReference type="Proteomes" id="UP000030752">
    <property type="component" value="Unassembled WGS sequence"/>
</dbReference>
<dbReference type="RefSeq" id="XP_008716841.1">
    <property type="nucleotide sequence ID" value="XM_008718619.1"/>
</dbReference>
<feature type="transmembrane region" description="Helical" evidence="2">
    <location>
        <begin position="214"/>
        <end position="234"/>
    </location>
</feature>
<feature type="transmembrane region" description="Helical" evidence="2">
    <location>
        <begin position="178"/>
        <end position="202"/>
    </location>
</feature>
<dbReference type="PANTHER" id="PTHR39614">
    <property type="entry name" value="INTEGRAL MEMBRANE PROTEIN"/>
    <property type="match status" value="1"/>
</dbReference>
<dbReference type="GeneID" id="19971612"/>
<keyword evidence="5" id="KW-1185">Reference proteome</keyword>
<dbReference type="eggNOG" id="ENOG502SPVV">
    <property type="taxonomic scope" value="Eukaryota"/>
</dbReference>
<evidence type="ECO:0000259" key="3">
    <source>
        <dbReference type="Pfam" id="PF20684"/>
    </source>
</evidence>
<feature type="transmembrane region" description="Helical" evidence="2">
    <location>
        <begin position="246"/>
        <end position="271"/>
    </location>
</feature>
<keyword evidence="2" id="KW-0472">Membrane</keyword>
<dbReference type="InParanoid" id="W2RW65"/>
<sequence length="419" mass="44841">MSDPYPPGVSAPPLVITDTDKRGVIVVVTIVTLAFLLVAFLTRIWVRLRVSGPWSYDDTTLTVATIIGIGQSVAVFAEVHEGFGLTKSSLSDGDIASVGQADYASTLLYLVALGLSKCSVIALIMRLTSNRQHLVVLYINIGAAVVWALSSFLLITIACSPAQPFRDLASQCSGLFARWQYVCALDIITEISIFAMSIYLVFGLQMAIRMKAMVVLAFALRLPVIAWSATRLYYLHRQVYSDDPTLAGYLAGVWTQVQVSYSLIATAAACLGPFIRPFTKPYLAEASSGPGSSRLRTTVPDGYNLSKITGKHSGSGSDSRSRSRKSRGGSQGNSRTLAGQIYPGSTSQSTACYDPPRAGARGAQDDSIHGARAASRQSLDSHDSKKMIITKGVEWTVEYDGQDSAARAGTVGSNESSQV</sequence>
<evidence type="ECO:0000313" key="5">
    <source>
        <dbReference type="Proteomes" id="UP000030752"/>
    </source>
</evidence>
<reference evidence="4 5" key="1">
    <citation type="submission" date="2013-03" db="EMBL/GenBank/DDBJ databases">
        <title>The Genome Sequence of Phialophora europaea CBS 101466.</title>
        <authorList>
            <consortium name="The Broad Institute Genomics Platform"/>
            <person name="Cuomo C."/>
            <person name="de Hoog S."/>
            <person name="Gorbushina A."/>
            <person name="Walker B."/>
            <person name="Young S.K."/>
            <person name="Zeng Q."/>
            <person name="Gargeya S."/>
            <person name="Fitzgerald M."/>
            <person name="Haas B."/>
            <person name="Abouelleil A."/>
            <person name="Allen A.W."/>
            <person name="Alvarado L."/>
            <person name="Arachchi H.M."/>
            <person name="Berlin A.M."/>
            <person name="Chapman S.B."/>
            <person name="Gainer-Dewar J."/>
            <person name="Goldberg J."/>
            <person name="Griggs A."/>
            <person name="Gujja S."/>
            <person name="Hansen M."/>
            <person name="Howarth C."/>
            <person name="Imamovic A."/>
            <person name="Ireland A."/>
            <person name="Larimer J."/>
            <person name="McCowan C."/>
            <person name="Murphy C."/>
            <person name="Pearson M."/>
            <person name="Poon T.W."/>
            <person name="Priest M."/>
            <person name="Roberts A."/>
            <person name="Saif S."/>
            <person name="Shea T."/>
            <person name="Sisk P."/>
            <person name="Sykes S."/>
            <person name="Wortman J."/>
            <person name="Nusbaum C."/>
            <person name="Birren B."/>
        </authorList>
    </citation>
    <scope>NUCLEOTIDE SEQUENCE [LARGE SCALE GENOMIC DNA]</scope>
    <source>
        <strain evidence="4 5">CBS 101466</strain>
    </source>
</reference>